<evidence type="ECO:0000256" key="1">
    <source>
        <dbReference type="SAM" id="SignalP"/>
    </source>
</evidence>
<feature type="signal peptide" evidence="1">
    <location>
        <begin position="1"/>
        <end position="20"/>
    </location>
</feature>
<comment type="caution">
    <text evidence="2">The sequence shown here is derived from an EMBL/GenBank/DDBJ whole genome shotgun (WGS) entry which is preliminary data.</text>
</comment>
<evidence type="ECO:0000313" key="2">
    <source>
        <dbReference type="EMBL" id="PCI23929.1"/>
    </source>
</evidence>
<name>A0A2A4SS73_9DELT</name>
<proteinExistence type="predicted"/>
<sequence>MKKRILPFLIIGLMMGTALAQTPQADSDVELESFEKCNNWARHYCQIGDHETIVNNGLRAWKKKGIQLTTKRIQVLAQKVRQNLRIPPKAVPVEQ</sequence>
<feature type="chain" id="PRO_5012924022" evidence="1">
    <location>
        <begin position="21"/>
        <end position="95"/>
    </location>
</feature>
<dbReference type="AlphaFoldDB" id="A0A2A4SS73"/>
<keyword evidence="1" id="KW-0732">Signal</keyword>
<gene>
    <name evidence="2" type="ORF">COB67_12285</name>
</gene>
<protein>
    <submittedName>
        <fullName evidence="2">Uncharacterized protein</fullName>
    </submittedName>
</protein>
<dbReference type="EMBL" id="NVSR01000133">
    <property type="protein sequence ID" value="PCI23929.1"/>
    <property type="molecule type" value="Genomic_DNA"/>
</dbReference>
<evidence type="ECO:0000313" key="3">
    <source>
        <dbReference type="Proteomes" id="UP000218113"/>
    </source>
</evidence>
<reference evidence="3" key="1">
    <citation type="submission" date="2017-08" db="EMBL/GenBank/DDBJ databases">
        <title>A dynamic microbial community with high functional redundancy inhabits the cold, oxic subseafloor aquifer.</title>
        <authorList>
            <person name="Tully B.J."/>
            <person name="Wheat C.G."/>
            <person name="Glazer B.T."/>
            <person name="Huber J.A."/>
        </authorList>
    </citation>
    <scope>NUCLEOTIDE SEQUENCE [LARGE SCALE GENOMIC DNA]</scope>
</reference>
<dbReference type="Proteomes" id="UP000218113">
    <property type="component" value="Unassembled WGS sequence"/>
</dbReference>
<accession>A0A2A4SS73</accession>
<organism evidence="2 3">
    <name type="scientific">SAR324 cluster bacterium</name>
    <dbReference type="NCBI Taxonomy" id="2024889"/>
    <lineage>
        <taxon>Bacteria</taxon>
        <taxon>Deltaproteobacteria</taxon>
        <taxon>SAR324 cluster</taxon>
    </lineage>
</organism>